<dbReference type="EMBL" id="CP134146">
    <property type="protein sequence ID" value="WNC67914.1"/>
    <property type="molecule type" value="Genomic_DNA"/>
</dbReference>
<proteinExistence type="predicted"/>
<dbReference type="PANTHER" id="PTHR37316">
    <property type="entry name" value="TEICHOIC ACID GLYCEROL-PHOSPHATE PRIMASE"/>
    <property type="match status" value="1"/>
</dbReference>
<dbReference type="PANTHER" id="PTHR37316:SF3">
    <property type="entry name" value="TEICHOIC ACID GLYCEROL-PHOSPHATE TRANSFERASE"/>
    <property type="match status" value="1"/>
</dbReference>
<dbReference type="InterPro" id="IPR051612">
    <property type="entry name" value="Teichoic_Acid_Biosynth"/>
</dbReference>
<dbReference type="Gene3D" id="3.40.50.12580">
    <property type="match status" value="1"/>
</dbReference>
<dbReference type="Proteomes" id="UP001248581">
    <property type="component" value="Chromosome"/>
</dbReference>
<sequence length="343" mass="38810">MSSFKFLFYIEQNYSFEILRPLQSVMQGKGYSVAWIAVGNEVNTSLFHPEEQVLDDINSAIEYQPDACFVPGNIIPNFLSGLKVQVFHGLEWKKKGHFVIRGCFDLYCTHGPATTERFNQLAAEHGYFDVVETGWPKLDPLFTTKPFELDVKNKPVVLFAPTFSPKLTCAGALFEQIKDLVGKQDWLWLAKFHPKMDSELVALYQSIESDNFKVIETSDIASLLQVADVMLSDTSSVIGEFALLNKPIVSFNNSAPGEYLINITEVATLEDSILKALSPSDELKKHIESYALELHPLIDGLASERILTAVVDKLENGIQAKRSKPLNLFRNLKLRKKLHYWKY</sequence>
<keyword evidence="2" id="KW-1185">Reference proteome</keyword>
<dbReference type="InterPro" id="IPR007554">
    <property type="entry name" value="Glycerophosphate_synth"/>
</dbReference>
<dbReference type="InterPro" id="IPR043148">
    <property type="entry name" value="TagF_C"/>
</dbReference>
<gene>
    <name evidence="1" type="ORF">RI845_15475</name>
</gene>
<dbReference type="PIRSF" id="PIRSF028458">
    <property type="entry name" value="UCP028458_glyceroPtfrase"/>
    <property type="match status" value="1"/>
</dbReference>
<reference evidence="2" key="1">
    <citation type="submission" date="2023-09" db="EMBL/GenBank/DDBJ databases">
        <authorList>
            <person name="Li S."/>
            <person name="Li X."/>
            <person name="Zhang C."/>
            <person name="Zhao Z."/>
        </authorList>
    </citation>
    <scope>NUCLEOTIDE SEQUENCE [LARGE SCALE GENOMIC DNA]</scope>
    <source>
        <strain evidence="2">SQ345</strain>
    </source>
</reference>
<name>A0ABY9TH17_9GAMM</name>
<organism evidence="1 2">
    <name type="scientific">Thalassotalea nanhaiensis</name>
    <dbReference type="NCBI Taxonomy" id="3065648"/>
    <lineage>
        <taxon>Bacteria</taxon>
        <taxon>Pseudomonadati</taxon>
        <taxon>Pseudomonadota</taxon>
        <taxon>Gammaproteobacteria</taxon>
        <taxon>Alteromonadales</taxon>
        <taxon>Colwelliaceae</taxon>
        <taxon>Thalassotalea</taxon>
    </lineage>
</organism>
<evidence type="ECO:0000313" key="2">
    <source>
        <dbReference type="Proteomes" id="UP001248581"/>
    </source>
</evidence>
<protein>
    <submittedName>
        <fullName evidence="1">CDP-glycerol glycerophosphotransferase family protein</fullName>
    </submittedName>
</protein>
<dbReference type="InterPro" id="IPR016886">
    <property type="entry name" value="UCP028458_glyceroPtfrase"/>
</dbReference>
<evidence type="ECO:0000313" key="1">
    <source>
        <dbReference type="EMBL" id="WNC67914.1"/>
    </source>
</evidence>
<dbReference type="SUPFAM" id="SSF53756">
    <property type="entry name" value="UDP-Glycosyltransferase/glycogen phosphorylase"/>
    <property type="match status" value="1"/>
</dbReference>
<accession>A0ABY9TH17</accession>
<dbReference type="Pfam" id="PF04464">
    <property type="entry name" value="Glyphos_transf"/>
    <property type="match status" value="1"/>
</dbReference>
<dbReference type="RefSeq" id="WP_348387073.1">
    <property type="nucleotide sequence ID" value="NZ_CP134146.1"/>
</dbReference>